<dbReference type="AlphaFoldDB" id="D5A8P5"/>
<accession>D5A8P5</accession>
<dbReference type="Gene3D" id="3.40.50.1000">
    <property type="entry name" value="HAD superfamily/HAD-like"/>
    <property type="match status" value="1"/>
</dbReference>
<evidence type="ECO:0008006" key="3">
    <source>
        <dbReference type="Google" id="ProtNLM"/>
    </source>
</evidence>
<dbReference type="InterPro" id="IPR023214">
    <property type="entry name" value="HAD_sf"/>
</dbReference>
<dbReference type="SUPFAM" id="SSF56784">
    <property type="entry name" value="HAD-like"/>
    <property type="match status" value="1"/>
</dbReference>
<organism evidence="2">
    <name type="scientific">Picea sitchensis</name>
    <name type="common">Sitka spruce</name>
    <name type="synonym">Pinus sitchensis</name>
    <dbReference type="NCBI Taxonomy" id="3332"/>
    <lineage>
        <taxon>Eukaryota</taxon>
        <taxon>Viridiplantae</taxon>
        <taxon>Streptophyta</taxon>
        <taxon>Embryophyta</taxon>
        <taxon>Tracheophyta</taxon>
        <taxon>Spermatophyta</taxon>
        <taxon>Pinopsida</taxon>
        <taxon>Pinidae</taxon>
        <taxon>Conifers I</taxon>
        <taxon>Pinales</taxon>
        <taxon>Pinaceae</taxon>
        <taxon>Picea</taxon>
    </lineage>
</organism>
<dbReference type="InterPro" id="IPR036412">
    <property type="entry name" value="HAD-like_sf"/>
</dbReference>
<protein>
    <recommendedName>
        <fullName evidence="3">Acid phosphatase</fullName>
    </recommendedName>
</protein>
<dbReference type="InterPro" id="IPR005519">
    <property type="entry name" value="Acid_phosphat_B-like"/>
</dbReference>
<name>D5A8P5_PICSI</name>
<proteinExistence type="evidence at transcript level"/>
<evidence type="ECO:0000256" key="1">
    <source>
        <dbReference type="ARBA" id="ARBA00022729"/>
    </source>
</evidence>
<sequence length="148" mass="17051">MEIDETALSNVPYYNSFQLRSQLHNETAWNHWIEQAKAPALTDTLKLYQKLQTSGLALIFLTRRHENQQSSTVKNLLLAGYSGWKMLIMRSEDELQMDIQTFKSKQRLDLESLGFRIKGVIGDQWSDISGPAVGNHTFKMPNPLYHIL</sequence>
<dbReference type="PANTHER" id="PTHR31284">
    <property type="entry name" value="ACID PHOSPHATASE-LIKE PROTEIN"/>
    <property type="match status" value="1"/>
</dbReference>
<dbReference type="PANTHER" id="PTHR31284:SF22">
    <property type="entry name" value="ACID PHOSPHATASE"/>
    <property type="match status" value="1"/>
</dbReference>
<dbReference type="Pfam" id="PF03767">
    <property type="entry name" value="Acid_phosphat_B"/>
    <property type="match status" value="1"/>
</dbReference>
<evidence type="ECO:0000313" key="2">
    <source>
        <dbReference type="EMBL" id="ADE75914.1"/>
    </source>
</evidence>
<dbReference type="EMBL" id="BT122542">
    <property type="protein sequence ID" value="ADE75914.1"/>
    <property type="molecule type" value="mRNA"/>
</dbReference>
<reference evidence="2" key="1">
    <citation type="submission" date="2010-04" db="EMBL/GenBank/DDBJ databases">
        <authorList>
            <person name="Reid K.E."/>
            <person name="Liao N."/>
            <person name="Chan S."/>
            <person name="Docking R."/>
            <person name="Taylor G."/>
            <person name="Moore R."/>
            <person name="Mayo M."/>
            <person name="Munro S."/>
            <person name="King J."/>
            <person name="Yanchuk A."/>
            <person name="Holt R."/>
            <person name="Jones S."/>
            <person name="Marra M."/>
            <person name="Ritland C.E."/>
            <person name="Ritland K."/>
            <person name="Bohlmann J."/>
        </authorList>
    </citation>
    <scope>NUCLEOTIDE SEQUENCE</scope>
    <source>
        <tissue evidence="2">Buds collected with no treatment. Collection October 2007</tissue>
    </source>
</reference>
<keyword evidence="1" id="KW-0732">Signal</keyword>